<dbReference type="PANTHER" id="PTHR14234:SF20">
    <property type="entry name" value="PERIPHERAL-TYPE BENZODIAZEPINE RECEPTOR-ASSOCIATED PROTEIN 1"/>
    <property type="match status" value="1"/>
</dbReference>
<dbReference type="PRINTS" id="PR00457">
    <property type="entry name" value="ANPEROXIDASE"/>
</dbReference>
<dbReference type="InterPro" id="IPR057950">
    <property type="entry name" value="RIMB1/RIM3A-C-like_N"/>
</dbReference>
<dbReference type="PROSITE" id="PS50002">
    <property type="entry name" value="SH3"/>
    <property type="match status" value="3"/>
</dbReference>
<keyword evidence="10 35" id="KW-0728">SH3 domain</keyword>
<comment type="cofactor">
    <cofactor evidence="5">
        <name>heme b</name>
        <dbReference type="ChEBI" id="CHEBI:60344"/>
    </cofactor>
</comment>
<comment type="catalytic activity">
    <reaction evidence="29">
        <text>1-(9Z-octadecenoyl)-sn-glycero-3-phosphate + (9Z,12Z)-octadecadienoyl-CoA = 1-(9Z)-octadecenoyl-2-(9Z,12Z)-octadecadienoyl-sn-glycero-3-phosphate + CoA</text>
        <dbReference type="Rhea" id="RHEA:37159"/>
        <dbReference type="ChEBI" id="CHEBI:57287"/>
        <dbReference type="ChEBI" id="CHEBI:57383"/>
        <dbReference type="ChEBI" id="CHEBI:74544"/>
        <dbReference type="ChEBI" id="CHEBI:74563"/>
    </reaction>
    <physiologicalReaction direction="left-to-right" evidence="29">
        <dbReference type="Rhea" id="RHEA:37160"/>
    </physiologicalReaction>
</comment>
<evidence type="ECO:0000256" key="21">
    <source>
        <dbReference type="ARBA" id="ARBA00023157"/>
    </source>
</evidence>
<dbReference type="SUPFAM" id="SSF50044">
    <property type="entry name" value="SH3-domain"/>
    <property type="match status" value="3"/>
</dbReference>
<dbReference type="InterPro" id="IPR013783">
    <property type="entry name" value="Ig-like_fold"/>
</dbReference>
<dbReference type="InterPro" id="IPR036028">
    <property type="entry name" value="SH3-like_dom_sf"/>
</dbReference>
<dbReference type="CDD" id="cd12013">
    <property type="entry name" value="SH3_RIM-BP_3"/>
    <property type="match status" value="1"/>
</dbReference>
<gene>
    <name evidence="42" type="ORF">HGM15179_009354</name>
</gene>
<comment type="similarity">
    <text evidence="9">Belongs to the RIMBP family.</text>
</comment>
<evidence type="ECO:0000256" key="3">
    <source>
        <dbReference type="ARBA" id="ARBA00000816"/>
    </source>
</evidence>
<comment type="catalytic activity">
    <reaction evidence="30">
        <text>1-eicosanoyl-sn-glycero-3-phosphate + (9Z)-octadecenoyl-CoA = 1-eicosanoyl-2-(9Z)-octadecenoyl-sn-glycero-3-phosphate + CoA</text>
        <dbReference type="Rhea" id="RHEA:37183"/>
        <dbReference type="ChEBI" id="CHEBI:57287"/>
        <dbReference type="ChEBI" id="CHEBI:57387"/>
        <dbReference type="ChEBI" id="CHEBI:74583"/>
        <dbReference type="ChEBI" id="CHEBI:74584"/>
    </reaction>
    <physiologicalReaction direction="left-to-right" evidence="30">
        <dbReference type="Rhea" id="RHEA:37184"/>
    </physiologicalReaction>
</comment>
<keyword evidence="18 34" id="KW-0408">Iron</keyword>
<dbReference type="Pfam" id="PF03098">
    <property type="entry name" value="An_peroxidase"/>
    <property type="match status" value="1"/>
</dbReference>
<dbReference type="CDD" id="cd00063">
    <property type="entry name" value="FN3"/>
    <property type="match status" value="2"/>
</dbReference>
<feature type="region of interest" description="Disordered" evidence="38">
    <location>
        <begin position="1514"/>
        <end position="1601"/>
    </location>
</feature>
<evidence type="ECO:0000256" key="2">
    <source>
        <dbReference type="ARBA" id="ARBA00000300"/>
    </source>
</evidence>
<evidence type="ECO:0000313" key="43">
    <source>
        <dbReference type="Proteomes" id="UP000796761"/>
    </source>
</evidence>
<feature type="region of interest" description="Disordered" evidence="38">
    <location>
        <begin position="1012"/>
        <end position="1103"/>
    </location>
</feature>
<dbReference type="InterPro" id="IPR019791">
    <property type="entry name" value="Haem_peroxidase_animal"/>
</dbReference>
<feature type="domain" description="SH3" evidence="40">
    <location>
        <begin position="1729"/>
        <end position="1797"/>
    </location>
</feature>
<comment type="similarity">
    <text evidence="33">Belongs to the peroxidase family. XPO subfamily.</text>
</comment>
<feature type="compositionally biased region" description="Polar residues" evidence="38">
    <location>
        <begin position="508"/>
        <end position="520"/>
    </location>
</feature>
<evidence type="ECO:0000256" key="9">
    <source>
        <dbReference type="ARBA" id="ARBA00010749"/>
    </source>
</evidence>
<keyword evidence="11" id="KW-1003">Cell membrane</keyword>
<dbReference type="FunFam" id="2.30.30.40:FF:000023">
    <property type="entry name" value="RIMS-binding protein 2 isoform F"/>
    <property type="match status" value="1"/>
</dbReference>
<evidence type="ECO:0000256" key="26">
    <source>
        <dbReference type="ARBA" id="ARBA00048293"/>
    </source>
</evidence>
<comment type="catalytic activity">
    <reaction evidence="27">
        <text>heptadecanoyl-CoA + 1-(9Z-octadecenoyl)-sn-glycero-3-phosphate = 1-(9Z)-octadecenoyl-2-heptadecanoyl-sn-glycero-3-phosphate + CoA</text>
        <dbReference type="Rhea" id="RHEA:37155"/>
        <dbReference type="ChEBI" id="CHEBI:57287"/>
        <dbReference type="ChEBI" id="CHEBI:74307"/>
        <dbReference type="ChEBI" id="CHEBI:74544"/>
        <dbReference type="ChEBI" id="CHEBI:74558"/>
    </reaction>
    <physiologicalReaction direction="left-to-right" evidence="27">
        <dbReference type="Rhea" id="RHEA:37156"/>
    </physiologicalReaction>
</comment>
<keyword evidence="13 34" id="KW-0349">Heme</keyword>
<feature type="compositionally biased region" description="Basic and acidic residues" evidence="38">
    <location>
        <begin position="1280"/>
        <end position="1301"/>
    </location>
</feature>
<dbReference type="CDD" id="cd12012">
    <property type="entry name" value="SH3_RIM-BP_2"/>
    <property type="match status" value="1"/>
</dbReference>
<dbReference type="InterPro" id="IPR010255">
    <property type="entry name" value="Haem_peroxidase_sf"/>
</dbReference>
<dbReference type="Gene3D" id="2.60.40.10">
    <property type="entry name" value="Immunoglobulins"/>
    <property type="match status" value="3"/>
</dbReference>
<keyword evidence="39" id="KW-0812">Transmembrane</keyword>
<dbReference type="FunFam" id="2.60.40.10:FF:000643">
    <property type="entry name" value="RIMS-binding protein 2 isoform X1"/>
    <property type="match status" value="1"/>
</dbReference>
<reference evidence="42" key="1">
    <citation type="submission" date="2019-04" db="EMBL/GenBank/DDBJ databases">
        <title>Genome assembly of Zosterops borbonicus 15179.</title>
        <authorList>
            <person name="Leroy T."/>
            <person name="Anselmetti Y."/>
            <person name="Tilak M.-K."/>
            <person name="Nabholz B."/>
        </authorList>
    </citation>
    <scope>NUCLEOTIDE SEQUENCE</scope>
    <source>
        <strain evidence="42">HGM_15179</strain>
        <tissue evidence="42">Muscle</tissue>
    </source>
</reference>
<comment type="similarity">
    <text evidence="36">Belongs to the 1-acyl-sn-glycerol-3-phosphate acyltransferase family.</text>
</comment>
<keyword evidence="14 34" id="KW-0479">Metal-binding</keyword>
<dbReference type="Pfam" id="PF01553">
    <property type="entry name" value="Acyltransferase"/>
    <property type="match status" value="1"/>
</dbReference>
<evidence type="ECO:0000256" key="14">
    <source>
        <dbReference type="ARBA" id="ARBA00022723"/>
    </source>
</evidence>
<feature type="region of interest" description="Disordered" evidence="38">
    <location>
        <begin position="1815"/>
        <end position="1861"/>
    </location>
</feature>
<dbReference type="CDD" id="cd09824">
    <property type="entry name" value="myeloperoxidase_like"/>
    <property type="match status" value="1"/>
</dbReference>
<feature type="compositionally biased region" description="Acidic residues" evidence="38">
    <location>
        <begin position="1333"/>
        <end position="1342"/>
    </location>
</feature>
<comment type="catalytic activity">
    <reaction evidence="31">
        <text>1-(9Z-octadecenoyl)-sn-glycero-3-phosphate + (9Z)-octadecenoyl-CoA = 1,2-di-(9Z-octadecenoyl)-sn-glycero-3-phosphate + CoA</text>
        <dbReference type="Rhea" id="RHEA:37131"/>
        <dbReference type="ChEBI" id="CHEBI:57287"/>
        <dbReference type="ChEBI" id="CHEBI:57387"/>
        <dbReference type="ChEBI" id="CHEBI:74544"/>
        <dbReference type="ChEBI" id="CHEBI:74546"/>
    </reaction>
    <physiologicalReaction direction="left-to-right" evidence="31">
        <dbReference type="Rhea" id="RHEA:37132"/>
    </physiologicalReaction>
</comment>
<dbReference type="GO" id="GO:0030156">
    <property type="term" value="F:benzodiazepine receptor binding"/>
    <property type="evidence" value="ECO:0007669"/>
    <property type="project" value="TreeGrafter"/>
</dbReference>
<dbReference type="InterPro" id="IPR004552">
    <property type="entry name" value="AGP_acyltrans"/>
</dbReference>
<feature type="compositionally biased region" description="Polar residues" evidence="38">
    <location>
        <begin position="1576"/>
        <end position="1592"/>
    </location>
</feature>
<dbReference type="InterPro" id="IPR001452">
    <property type="entry name" value="SH3_domain"/>
</dbReference>
<feature type="compositionally biased region" description="Low complexity" evidence="38">
    <location>
        <begin position="531"/>
        <end position="547"/>
    </location>
</feature>
<keyword evidence="36" id="KW-0594">Phospholipid biosynthesis</keyword>
<keyword evidence="39" id="KW-1133">Transmembrane helix</keyword>
<accession>A0A8K1GHB1</accession>
<feature type="region of interest" description="Disordered" evidence="38">
    <location>
        <begin position="1136"/>
        <end position="1410"/>
    </location>
</feature>
<evidence type="ECO:0000256" key="36">
    <source>
        <dbReference type="RuleBase" id="RU361267"/>
    </source>
</evidence>
<dbReference type="GO" id="GO:0020037">
    <property type="term" value="F:heme binding"/>
    <property type="evidence" value="ECO:0007669"/>
    <property type="project" value="InterPro"/>
</dbReference>
<dbReference type="GO" id="GO:0008654">
    <property type="term" value="P:phospholipid biosynthetic process"/>
    <property type="evidence" value="ECO:0007669"/>
    <property type="project" value="UniProtKB-KW"/>
</dbReference>
<evidence type="ECO:0000256" key="18">
    <source>
        <dbReference type="ARBA" id="ARBA00023004"/>
    </source>
</evidence>
<evidence type="ECO:0000256" key="7">
    <source>
        <dbReference type="ARBA" id="ARBA00004236"/>
    </source>
</evidence>
<dbReference type="GO" id="GO:0004601">
    <property type="term" value="F:peroxidase activity"/>
    <property type="evidence" value="ECO:0007669"/>
    <property type="project" value="InterPro"/>
</dbReference>
<feature type="transmembrane region" description="Helical" evidence="39">
    <location>
        <begin position="2788"/>
        <end position="2806"/>
    </location>
</feature>
<evidence type="ECO:0000256" key="33">
    <source>
        <dbReference type="ARBA" id="ARBA00061342"/>
    </source>
</evidence>
<evidence type="ECO:0000256" key="34">
    <source>
        <dbReference type="PIRSR" id="PIRSR619791-2"/>
    </source>
</evidence>
<dbReference type="Gene3D" id="2.30.30.40">
    <property type="entry name" value="SH3 Domains"/>
    <property type="match status" value="3"/>
</dbReference>
<sequence>MDRTDRAPQSGADYSFLVSQNTKLLSALEDLQHRCSSLAEENSLLRRSCFPQTEEKVKHLKRKNAELAVIAKRLEERAQKLQEANLRVVAAPVPLKGSSLELCKKAFARQRAKDLTEQASALLAKDKQIEALQQECRELQAKLLAGKDNPHCLNIIEFDRLLRESQREVLRLQRQIALKNFKECLRSSKMSSGSAVPSGATCLRPTNSCVKGAPRPKDPLGDPPGRSGAASGPGVQPLGPASEGHENFPPKNAVTNQESSKQIQQLEVELKKKRKKCENLEHEVRKKHKRCKELEIQLQEVQIENARLAKENLQLNEKAGWAGQVESENADLKLQVVLVTQERDSVIQTNQGLQTKLENLEQVLKHMRNVAERRQQLEVEHKEALLVLQEKQEEVRRLQQAQAEARREHEGAVQLLEARVKDLEDQCRSQTEQFSLLSQELQQFRLQTGKIDLLTSTLVTLELPHALCSSAPQPCWEKESAVPGLLTHQSTKKVHNEGTDEMELSQRGPDTTMGSSAAPTSAQKQSKKGESQSSSSKSESMQNSPKSCPTPEVDTASEMEELDVDSISLMPEPGSQGPAKLQVFLARYSYNPFDGPNENPEAELPLTAGEYIYIYGDMDEDGFFEGELMDGRRGLVPSNFVEQVADDDLMTFLPPELNDLTHSSYQEKSLVSASTSSGDKSEFSVEESSISLLASRAEGDQEEPISHTAVPYPRKLTLIKQLARSIVVGWEPPLLPAGCPEIQSYNIYVDEELRQNVKSGLQTKAVIEKLDLHTRAYRVSVQTVTEHGSSDKLRCTFFVGQDFGMAPTMLKVRSVTATSAEVTWLPCNSNYSHGVYLNGQECDVTKPGVYWYTFRNLQPSTQYVAKLEARPMKTPWEEVPEGQEQDSAVIHFTTPLAGTPDAPLDVQVEAGPSPGILVISWLPVTIDAEGSSNGVRVTGYAVYADGQKVIEVTSPTAGSVLVDLSQLQMFQVCREVSVRTMSQYGESVDSVPAQISSVLLQSTHCTYPVCNTVPSRLPRGRPRASLPARSPQHTPGLTLQQRIPLESSDAKLTDPSSSPVGSGWPLTEKASSPPHLPSPSTSLVQAPGTSPQGSDTVGDKKCLSMSPQQAGTVLTGQGTEPGPSQELGLQQLGEGTEVQMEQPRTKAPELGSLTNSGVKLQTETCHVSSVEETPRGPSADTEREAKKHLSPEPPSSSSQAEGTQDTFQDGNTSGSSCQDFLRLSPGKEVMKEMSRVKREQEEKPEMGRRQLTLFTEHNRSSDLSDILEEEEEDELSSEALEEKKWDQREPCSQEDGEKMDLCDTDSDEEILERILELPLQKNRSKKLFSIPEVTEDEDEDEDEKKGVTEEKTDPQDSLETQTYHSGRTEKPPNSKEPFLKEDENNTSMDVSAQTLQGEHSAKESRADADHANPAFGLLACSQKKAHWNWSYQENDPKSGSGTSPSWSKKKGNNSREKIRSRPEISRKRQSDLTEHCSRLLGNCSQMGSGLYRAPSLREELNVVSSAGGKEGLDLFSRARQGTLRKKAPRSGGTEPAAMATRCPNPRSLEIDIEYDSEDDQDSTCASSPESRLWPERSQSCQGDWSDDPSQSEVAHPGGRRDLTRLEMMEEQGMEWAGSPSRHLQFFCQEKEAPRCESNFEEQGWELDCKSPGWRRRLEHSSKGIRSTSLHKRVSSHKDSRGPEPCSTATWQAPSRRRSKNVRRSQMQKLLLSSAGPPRSTAPESSGKDDGIRIFVALFDYDPVSMSPNPDAAEEELPFKEGQILKVYGDKDADGFYRGECAGREGYIPCNMVSEVPVESSELKQQLLKQGFLPADMESPGIGTFSPPPRHQTVPPPKPRRSKKGLDKQEYKSQPGQKHKDIEAELLTPHRMVAAFDYNPKESSPNTDVEAELTFSAGDIITVFGSMDDDGFYYGELNQKRGLVPSNFLEAVPLDGDTAEEFHPKDKEASLLHAESQPFHETVKVKRMKAKSFLESLVILSLFQASVSSSYDVPLELSDTSLLSSVAEARQLVDAAYKRTRDRIKKNLQDNALTPAELLRYFKQPVEGTRAAVRAADYLHTTLSLLKKRLQWAVRGDFNVTDLLTPAQMGVIFKATGCDQQDKKINCASSGYRTITGECNNRRYPSLGASNRALARWLPAEYEDGVSMPRGWTEGRRFSGFPLPLVRQVSNEIVRFPPEQLRMDQQRSLMFMQWGQFIDHDLDFSPETPARVPFGGETDCDTSCAKEPPCFPIQIPCNDPRITNRRDCLPFFRSAAACTGGRGVREQINALTSFLDGSVVYGSEVAVAERLRDRSSQRGLLAVNHNFTDRGRAYMPFGPMRKEPCLKASGTARIPCFLAGDTRASEMLELACMHTLFLREHNRLAGKLRSLNPHWNDERLYQEARKILGAMIQIITYRDYLPLLLGCRFRTFIPHYRGYNESVDSRISNVFTLAFRFAHASVPPTVGRLDEYYRPITPEIQLRTSFFAIWRIIREGGIDPYLRSLMANPAKLMTQQQMVVGELRDRLFEQVERIGFDLAALNMQRSRDHGLPGYSSWRKFCGLSQPSGVKSLGQVLRNRNLARKFLQLYGTPKNIDIWIGALAEPFVKGGRVGPLMACLIGTQFRNIRDGDRFWWQNPGVFSPRQRCSLAKISLSRIICDNTHITKVSRNIFRANRYPHGFVSCSQIPKLDLRPWKSKSTEEQVLYQVKPAFRFFCKMTFYKLWLFTISIGVAILSIPRGRNVDNMMFMRILTRPLKYIFGIQIVVKGKENLRTKKPFVLVLNHQTSLDIMVMMEILPRRCVPIAKKEILYMGTFGLACWLAGVIFIDRKRSEKSIATLTEVAHSLHKDNLRVLIFPEGTRNHGGSMLPFKRGAFQLAVKAQVPIIPVVLSSYNSFYNQKEKKFTPGNMIIQILPEVETLGLGPDDVPKLTEQVRDSMLSSYHGISGMTNRAAH</sequence>
<comment type="subcellular location">
    <subcellularLocation>
        <location evidence="7">Cell membrane</location>
    </subcellularLocation>
    <subcellularLocation>
        <location evidence="8">Cytoplasm</location>
    </subcellularLocation>
    <subcellularLocation>
        <location evidence="22">Synapse</location>
    </subcellularLocation>
</comment>
<dbReference type="Pfam" id="PF14604">
    <property type="entry name" value="SH3_9"/>
    <property type="match status" value="1"/>
</dbReference>
<dbReference type="FunFam" id="2.30.30.40:FF:000006">
    <property type="entry name" value="RIMS-binding protein 2 isoform X1"/>
    <property type="match status" value="1"/>
</dbReference>
<evidence type="ECO:0000259" key="41">
    <source>
        <dbReference type="PROSITE" id="PS50853"/>
    </source>
</evidence>
<feature type="region of interest" description="Disordered" evidence="38">
    <location>
        <begin position="1659"/>
        <end position="1704"/>
    </location>
</feature>
<dbReference type="SUPFAM" id="SSF69593">
    <property type="entry name" value="Glycerol-3-phosphate (1)-acyltransferase"/>
    <property type="match status" value="1"/>
</dbReference>
<feature type="region of interest" description="Disordered" evidence="38">
    <location>
        <begin position="486"/>
        <end position="555"/>
    </location>
</feature>
<dbReference type="InterPro" id="IPR003961">
    <property type="entry name" value="FN3_dom"/>
</dbReference>
<feature type="compositionally biased region" description="Acidic residues" evidence="38">
    <location>
        <begin position="1265"/>
        <end position="1276"/>
    </location>
</feature>
<comment type="catalytic activity">
    <reaction evidence="23">
        <text>1-hexadecanoyl-sn-glycero-3-phosphate + (9Z)-octadecenoyl-CoA = 1-hexadecanoyl-2-(9Z-octadecenoyl)-sn-glycero-3-phosphate + CoA</text>
        <dbReference type="Rhea" id="RHEA:33187"/>
        <dbReference type="ChEBI" id="CHEBI:57287"/>
        <dbReference type="ChEBI" id="CHEBI:57387"/>
        <dbReference type="ChEBI" id="CHEBI:57518"/>
        <dbReference type="ChEBI" id="CHEBI:64839"/>
    </reaction>
    <physiologicalReaction direction="left-to-right" evidence="23">
        <dbReference type="Rhea" id="RHEA:33188"/>
    </physiologicalReaction>
</comment>
<comment type="domain">
    <text evidence="36">The HXXXXD motif is essential for acyltransferase activity and may constitute the binding site for the phosphate moiety of the glycerol-3-phosphate.</text>
</comment>
<feature type="domain" description="SH3" evidence="40">
    <location>
        <begin position="1866"/>
        <end position="1933"/>
    </location>
</feature>
<evidence type="ECO:0000256" key="17">
    <source>
        <dbReference type="ARBA" id="ARBA00023002"/>
    </source>
</evidence>
<keyword evidence="37" id="KW-0175">Coiled coil</keyword>
<keyword evidence="43" id="KW-1185">Reference proteome</keyword>
<evidence type="ECO:0000256" key="6">
    <source>
        <dbReference type="ARBA" id="ARBA00004086"/>
    </source>
</evidence>
<keyword evidence="36" id="KW-0012">Acyltransferase</keyword>
<dbReference type="Pfam" id="PF07653">
    <property type="entry name" value="SH3_2"/>
    <property type="match status" value="2"/>
</dbReference>
<dbReference type="InterPro" id="IPR057884">
    <property type="entry name" value="FN3_RIM-BP1/2/3"/>
</dbReference>
<evidence type="ECO:0000256" key="8">
    <source>
        <dbReference type="ARBA" id="ARBA00004496"/>
    </source>
</evidence>
<comment type="catalytic activity">
    <reaction evidence="2">
        <text>a 1-acyl-sn-glycero-3-phosphate + an acyl-CoA = a 1,2-diacyl-sn-glycero-3-phosphate + CoA</text>
        <dbReference type="Rhea" id="RHEA:19709"/>
        <dbReference type="ChEBI" id="CHEBI:57287"/>
        <dbReference type="ChEBI" id="CHEBI:57970"/>
        <dbReference type="ChEBI" id="CHEBI:58342"/>
        <dbReference type="ChEBI" id="CHEBI:58608"/>
        <dbReference type="EC" id="2.3.1.51"/>
    </reaction>
    <physiologicalReaction direction="left-to-right" evidence="2">
        <dbReference type="Rhea" id="RHEA:19710"/>
    </physiologicalReaction>
</comment>
<comment type="catalytic activity">
    <reaction evidence="26">
        <text>1-(9Z,12Z,15Z)-octadecatrienoyl-sn-glycero-3-phosphate + (9Z)-octadecenoyl-CoA = 1-(9Z,12Z,15Z)-octadecatrienoyl-2-(9Z)-octadecenoyl-sn-glycero-3-phosphate + CoA</text>
        <dbReference type="Rhea" id="RHEA:37139"/>
        <dbReference type="ChEBI" id="CHEBI:57287"/>
        <dbReference type="ChEBI" id="CHEBI:57387"/>
        <dbReference type="ChEBI" id="CHEBI:74549"/>
        <dbReference type="ChEBI" id="CHEBI:74550"/>
    </reaction>
    <physiologicalReaction direction="left-to-right" evidence="26">
        <dbReference type="Rhea" id="RHEA:37140"/>
    </physiologicalReaction>
</comment>
<evidence type="ECO:0000256" key="32">
    <source>
        <dbReference type="ARBA" id="ARBA00054159"/>
    </source>
</evidence>
<feature type="binding site" description="axial binding residue" evidence="34">
    <location>
        <position position="2438"/>
    </location>
    <ligand>
        <name>heme b</name>
        <dbReference type="ChEBI" id="CHEBI:60344"/>
    </ligand>
    <ligandPart>
        <name>Fe</name>
        <dbReference type="ChEBI" id="CHEBI:18248"/>
    </ligandPart>
</feature>
<evidence type="ECO:0000256" key="13">
    <source>
        <dbReference type="ARBA" id="ARBA00022617"/>
    </source>
</evidence>
<keyword evidence="36" id="KW-1208">Phospholipid metabolism</keyword>
<evidence type="ECO:0000256" key="12">
    <source>
        <dbReference type="ARBA" id="ARBA00022490"/>
    </source>
</evidence>
<evidence type="ECO:0000256" key="27">
    <source>
        <dbReference type="ARBA" id="ARBA00048956"/>
    </source>
</evidence>
<dbReference type="GO" id="GO:0005886">
    <property type="term" value="C:plasma membrane"/>
    <property type="evidence" value="ECO:0007669"/>
    <property type="project" value="UniProtKB-SubCell"/>
</dbReference>
<dbReference type="SMART" id="SM00563">
    <property type="entry name" value="PlsC"/>
    <property type="match status" value="1"/>
</dbReference>
<dbReference type="SUPFAM" id="SSF49265">
    <property type="entry name" value="Fibronectin type III"/>
    <property type="match status" value="2"/>
</dbReference>
<evidence type="ECO:0000256" key="4">
    <source>
        <dbReference type="ARBA" id="ARBA00001783"/>
    </source>
</evidence>
<proteinExistence type="inferred from homology"/>
<evidence type="ECO:0000256" key="38">
    <source>
        <dbReference type="SAM" id="MobiDB-lite"/>
    </source>
</evidence>
<feature type="compositionally biased region" description="Basic and acidic residues" evidence="38">
    <location>
        <begin position="1343"/>
        <end position="1354"/>
    </location>
</feature>
<feature type="compositionally biased region" description="Polar residues" evidence="38">
    <location>
        <begin position="1355"/>
        <end position="1365"/>
    </location>
</feature>
<feature type="compositionally biased region" description="Basic and acidic residues" evidence="38">
    <location>
        <begin position="1399"/>
        <end position="1410"/>
    </location>
</feature>
<comment type="function">
    <text evidence="32">Plays a role in the synaptic transmission as bifunctional linker that interacts simultaneously with RIMS1, RIMS2, CACNA1D and CACNA1B.</text>
</comment>
<dbReference type="CDD" id="cd07989">
    <property type="entry name" value="LPLAT_AGPAT-like"/>
    <property type="match status" value="1"/>
</dbReference>
<keyword evidence="19" id="KW-0770">Synapse</keyword>
<feature type="compositionally biased region" description="Polar residues" evidence="38">
    <location>
        <begin position="1031"/>
        <end position="1041"/>
    </location>
</feature>
<name>A0A8K1GHB1_9PASS</name>
<evidence type="ECO:0000256" key="28">
    <source>
        <dbReference type="ARBA" id="ARBA00048973"/>
    </source>
</evidence>
<evidence type="ECO:0000256" key="20">
    <source>
        <dbReference type="ARBA" id="ARBA00023136"/>
    </source>
</evidence>
<feature type="compositionally biased region" description="Basic and acidic residues" evidence="38">
    <location>
        <begin position="1366"/>
        <end position="1383"/>
    </location>
</feature>
<dbReference type="InterPro" id="IPR037120">
    <property type="entry name" value="Haem_peroxidase_sf_animal"/>
</dbReference>
<dbReference type="InterPro" id="IPR040325">
    <property type="entry name" value="RIMBP1/2/3"/>
</dbReference>
<feature type="compositionally biased region" description="Polar residues" evidence="38">
    <location>
        <begin position="1385"/>
        <end position="1397"/>
    </location>
</feature>
<dbReference type="InterPro" id="IPR035755">
    <property type="entry name" value="RIM-BP_SH3_3"/>
</dbReference>
<evidence type="ECO:0000256" key="11">
    <source>
        <dbReference type="ARBA" id="ARBA00022475"/>
    </source>
</evidence>
<dbReference type="GO" id="GO:0006979">
    <property type="term" value="P:response to oxidative stress"/>
    <property type="evidence" value="ECO:0007669"/>
    <property type="project" value="InterPro"/>
</dbReference>
<dbReference type="NCBIfam" id="TIGR00530">
    <property type="entry name" value="AGP_acyltrn"/>
    <property type="match status" value="1"/>
</dbReference>
<evidence type="ECO:0000256" key="5">
    <source>
        <dbReference type="ARBA" id="ARBA00001970"/>
    </source>
</evidence>
<dbReference type="SUPFAM" id="SSF48113">
    <property type="entry name" value="Heme-dependent peroxidases"/>
    <property type="match status" value="1"/>
</dbReference>
<dbReference type="InterPro" id="IPR002123">
    <property type="entry name" value="Plipid/glycerol_acylTrfase"/>
</dbReference>
<dbReference type="SMART" id="SM00060">
    <property type="entry name" value="FN3"/>
    <property type="match status" value="3"/>
</dbReference>
<evidence type="ECO:0000313" key="42">
    <source>
        <dbReference type="EMBL" id="TRZ17739.1"/>
    </source>
</evidence>
<dbReference type="Proteomes" id="UP000796761">
    <property type="component" value="Unassembled WGS sequence"/>
</dbReference>
<feature type="region of interest" description="Disordered" evidence="38">
    <location>
        <begin position="205"/>
        <end position="261"/>
    </location>
</feature>
<feature type="region of interest" description="Disordered" evidence="38">
    <location>
        <begin position="1430"/>
        <end position="1472"/>
    </location>
</feature>
<dbReference type="EMBL" id="SWJQ01000252">
    <property type="protein sequence ID" value="TRZ17739.1"/>
    <property type="molecule type" value="Genomic_DNA"/>
</dbReference>
<feature type="domain" description="SH3" evidence="40">
    <location>
        <begin position="579"/>
        <end position="646"/>
    </location>
</feature>
<feature type="compositionally biased region" description="Basic and acidic residues" evidence="38">
    <location>
        <begin position="1228"/>
        <end position="1248"/>
    </location>
</feature>
<evidence type="ECO:0000256" key="22">
    <source>
        <dbReference type="ARBA" id="ARBA00034103"/>
    </source>
</evidence>
<comment type="catalytic activity">
    <reaction evidence="28">
        <text>pentadecanoyl-CoA + 1-(9Z-octadecenoyl)-sn-glycero-3-phosphate = 1-(9Z)-octadecenoyl-2-pentadecanoyl-sn-glycero-3-phosphate + CoA</text>
        <dbReference type="Rhea" id="RHEA:37175"/>
        <dbReference type="ChEBI" id="CHEBI:57287"/>
        <dbReference type="ChEBI" id="CHEBI:74309"/>
        <dbReference type="ChEBI" id="CHEBI:74544"/>
        <dbReference type="ChEBI" id="CHEBI:74578"/>
    </reaction>
    <physiologicalReaction direction="left-to-right" evidence="28">
        <dbReference type="Rhea" id="RHEA:37176"/>
    </physiologicalReaction>
</comment>
<dbReference type="Gene3D" id="1.10.640.10">
    <property type="entry name" value="Haem peroxidase domain superfamily, animal type"/>
    <property type="match status" value="1"/>
</dbReference>
<evidence type="ECO:0000256" key="1">
    <source>
        <dbReference type="ARBA" id="ARBA00000091"/>
    </source>
</evidence>
<evidence type="ECO:0000256" key="29">
    <source>
        <dbReference type="ARBA" id="ARBA00049345"/>
    </source>
</evidence>
<feature type="transmembrane region" description="Helical" evidence="39">
    <location>
        <begin position="2698"/>
        <end position="2716"/>
    </location>
</feature>
<dbReference type="FunFam" id="2.30.30.40:FF:000016">
    <property type="entry name" value="RIMS-binding protein 2 isoform X2"/>
    <property type="match status" value="1"/>
</dbReference>
<keyword evidence="36" id="KW-0443">Lipid metabolism</keyword>
<dbReference type="InterPro" id="IPR035753">
    <property type="entry name" value="RIM-BP_SH3_2"/>
</dbReference>
<evidence type="ECO:0000256" key="15">
    <source>
        <dbReference type="ARBA" id="ARBA00022729"/>
    </source>
</evidence>
<feature type="compositionally biased region" description="Basic and acidic residues" evidence="38">
    <location>
        <begin position="1180"/>
        <end position="1190"/>
    </location>
</feature>
<dbReference type="GO" id="GO:0046872">
    <property type="term" value="F:metal ion binding"/>
    <property type="evidence" value="ECO:0007669"/>
    <property type="project" value="UniProtKB-KW"/>
</dbReference>
<comment type="catalytic activity">
    <reaction evidence="25">
        <text>1-(6Z,9Z,12Z-octadecatrienoyl)-sn-glycero-3-phosphate + (9Z)-octadecenoyl-CoA = (6Z,9Z,12Z)-octadecatrienoyl-2-(9Z)-octadecenoyl-sn-glycero-3-phosphate + CoA</text>
        <dbReference type="Rhea" id="RHEA:37179"/>
        <dbReference type="ChEBI" id="CHEBI:57287"/>
        <dbReference type="ChEBI" id="CHEBI:57387"/>
        <dbReference type="ChEBI" id="CHEBI:74581"/>
        <dbReference type="ChEBI" id="CHEBI:74582"/>
    </reaction>
    <physiologicalReaction direction="left-to-right" evidence="25">
        <dbReference type="Rhea" id="RHEA:37180"/>
    </physiologicalReaction>
</comment>
<keyword evidence="15" id="KW-0732">Signal</keyword>
<comment type="catalytic activity">
    <reaction evidence="3">
        <text>1-(9Z-octadecenoyl)-sn-glycero-3-phosphate + hexadecanoyl-CoA = 1-(9Z)-octadecenoyl-2-hexadecanoyl-sn-glycero-3-phosphate + CoA</text>
        <dbReference type="Rhea" id="RHEA:37143"/>
        <dbReference type="ChEBI" id="CHEBI:57287"/>
        <dbReference type="ChEBI" id="CHEBI:57379"/>
        <dbReference type="ChEBI" id="CHEBI:74544"/>
        <dbReference type="ChEBI" id="CHEBI:74551"/>
    </reaction>
    <physiologicalReaction direction="left-to-right" evidence="3">
        <dbReference type="Rhea" id="RHEA:37144"/>
    </physiologicalReaction>
</comment>
<keyword evidence="17" id="KW-0560">Oxidoreductase</keyword>
<dbReference type="FunFam" id="1.10.640.10:FF:000001">
    <property type="entry name" value="Peroxidasin homolog"/>
    <property type="match status" value="1"/>
</dbReference>
<evidence type="ECO:0000256" key="16">
    <source>
        <dbReference type="ARBA" id="ARBA00022737"/>
    </source>
</evidence>
<evidence type="ECO:0000256" key="25">
    <source>
        <dbReference type="ARBA" id="ARBA00048105"/>
    </source>
</evidence>
<organism evidence="42 43">
    <name type="scientific">Zosterops borbonicus</name>
    <dbReference type="NCBI Taxonomy" id="364589"/>
    <lineage>
        <taxon>Eukaryota</taxon>
        <taxon>Metazoa</taxon>
        <taxon>Chordata</taxon>
        <taxon>Craniata</taxon>
        <taxon>Vertebrata</taxon>
        <taxon>Euteleostomi</taxon>
        <taxon>Archelosauria</taxon>
        <taxon>Archosauria</taxon>
        <taxon>Dinosauria</taxon>
        <taxon>Saurischia</taxon>
        <taxon>Theropoda</taxon>
        <taxon>Coelurosauria</taxon>
        <taxon>Aves</taxon>
        <taxon>Neognathae</taxon>
        <taxon>Neoaves</taxon>
        <taxon>Telluraves</taxon>
        <taxon>Australaves</taxon>
        <taxon>Passeriformes</taxon>
        <taxon>Sylvioidea</taxon>
        <taxon>Zosteropidae</taxon>
        <taxon>Zosterops</taxon>
    </lineage>
</organism>
<keyword evidence="36" id="KW-0808">Transferase</keyword>
<evidence type="ECO:0000256" key="39">
    <source>
        <dbReference type="SAM" id="Phobius"/>
    </source>
</evidence>
<comment type="catalytic activity">
    <reaction evidence="4">
        <text>1-(9Z-octadecenoyl)-sn-glycero-3-phosphate + tetradecanoyl-CoA = 1-(9Z)-octadecenoyl-2-tetradecanoyl-sn-glycero-3-phosphate + CoA</text>
        <dbReference type="Rhea" id="RHEA:37171"/>
        <dbReference type="ChEBI" id="CHEBI:57287"/>
        <dbReference type="ChEBI" id="CHEBI:57385"/>
        <dbReference type="ChEBI" id="CHEBI:74544"/>
        <dbReference type="ChEBI" id="CHEBI:74579"/>
    </reaction>
    <physiologicalReaction direction="left-to-right" evidence="4">
        <dbReference type="Rhea" id="RHEA:37172"/>
    </physiologicalReaction>
</comment>
<feature type="compositionally biased region" description="Polar residues" evidence="38">
    <location>
        <begin position="1430"/>
        <end position="1446"/>
    </location>
</feature>
<comment type="catalytic activity">
    <reaction evidence="24">
        <text>1-tetradecanoyl-sn-glycerol 3-phosphate + (9Z)-octadecenoyl-CoA = 1-tetradecanoyl-2-(9Z)-octadecenoyl-sn-glycero-3-phosphate + CoA</text>
        <dbReference type="Rhea" id="RHEA:37187"/>
        <dbReference type="ChEBI" id="CHEBI:57287"/>
        <dbReference type="ChEBI" id="CHEBI:57387"/>
        <dbReference type="ChEBI" id="CHEBI:72683"/>
        <dbReference type="ChEBI" id="CHEBI:74586"/>
    </reaction>
    <physiologicalReaction direction="left-to-right" evidence="24">
        <dbReference type="Rhea" id="RHEA:37188"/>
    </physiologicalReaction>
</comment>
<keyword evidence="12" id="KW-0963">Cytoplasm</keyword>
<keyword evidence="36" id="KW-0444">Lipid biosynthesis</keyword>
<comment type="caution">
    <text evidence="42">The sequence shown here is derived from an EMBL/GenBank/DDBJ whole genome shotgun (WGS) entry which is preliminary data.</text>
</comment>
<dbReference type="GO" id="GO:0003841">
    <property type="term" value="F:1-acylglycerol-3-phosphate O-acyltransferase activity"/>
    <property type="evidence" value="ECO:0007669"/>
    <property type="project" value="UniProtKB-UniRule"/>
</dbReference>
<evidence type="ECO:0000256" key="24">
    <source>
        <dbReference type="ARBA" id="ARBA00047814"/>
    </source>
</evidence>
<dbReference type="Pfam" id="PF25523">
    <property type="entry name" value="Ig_RIMBP2"/>
    <property type="match status" value="2"/>
</dbReference>
<protein>
    <recommendedName>
        <fullName evidence="36">1-acyl-sn-glycerol-3-phosphate acyltransferase</fullName>
        <ecNumber evidence="36">2.3.1.51</ecNumber>
    </recommendedName>
</protein>
<feature type="compositionally biased region" description="Pro residues" evidence="38">
    <location>
        <begin position="1825"/>
        <end position="1836"/>
    </location>
</feature>
<evidence type="ECO:0000256" key="10">
    <source>
        <dbReference type="ARBA" id="ARBA00022443"/>
    </source>
</evidence>
<feature type="compositionally biased region" description="Basic and acidic residues" evidence="38">
    <location>
        <begin position="1453"/>
        <end position="1472"/>
    </location>
</feature>
<evidence type="ECO:0000256" key="19">
    <source>
        <dbReference type="ARBA" id="ARBA00023018"/>
    </source>
</evidence>
<comment type="function">
    <text evidence="6">Converts 1-acyl-sn-glycerol-3-phosphate (lysophosphatidic acid or LPA) into 1,2-diacyl-sn-glycerol-3-phosphate (phosphatidic acid or PA) by incorporating an acyl moiety at the sn-2 position of the glycerol backbone.</text>
</comment>
<dbReference type="FunFam" id="2.60.40.10:FF:001380">
    <property type="entry name" value="Peripheral-type benzodiazepine receptor-associated protein 1"/>
    <property type="match status" value="1"/>
</dbReference>
<feature type="compositionally biased region" description="Low complexity" evidence="38">
    <location>
        <begin position="223"/>
        <end position="234"/>
    </location>
</feature>
<feature type="compositionally biased region" description="Acidic residues" evidence="38">
    <location>
        <begin position="1550"/>
        <end position="1561"/>
    </location>
</feature>
<evidence type="ECO:0000256" key="31">
    <source>
        <dbReference type="ARBA" id="ARBA00049561"/>
    </source>
</evidence>
<dbReference type="OrthoDB" id="4158657at2759"/>
<evidence type="ECO:0000256" key="23">
    <source>
        <dbReference type="ARBA" id="ARBA00047525"/>
    </source>
</evidence>
<feature type="coiled-coil region" evidence="37">
    <location>
        <begin position="343"/>
        <end position="440"/>
    </location>
</feature>
<keyword evidence="16" id="KW-0677">Repeat</keyword>
<evidence type="ECO:0000256" key="37">
    <source>
        <dbReference type="SAM" id="Coils"/>
    </source>
</evidence>
<dbReference type="Pfam" id="PF25566">
    <property type="entry name" value="RIMB1_N"/>
    <property type="match status" value="1"/>
</dbReference>
<comment type="catalytic activity">
    <reaction evidence="1">
        <text>(11Z)-octadecenoyl-CoA + 1-(9Z-octadecenoyl)-sn-glycero-3-phosphate = 1-(9Z)-octadecenoyl-2-(11Z)-octadecenoyl-sn-glycero-3-phosphate + CoA</text>
        <dbReference type="Rhea" id="RHEA:37603"/>
        <dbReference type="ChEBI" id="CHEBI:57287"/>
        <dbReference type="ChEBI" id="CHEBI:74544"/>
        <dbReference type="ChEBI" id="CHEBI:75121"/>
        <dbReference type="ChEBI" id="CHEBI:75122"/>
    </reaction>
    <physiologicalReaction direction="left-to-right" evidence="1">
        <dbReference type="Rhea" id="RHEA:37604"/>
    </physiologicalReaction>
</comment>
<dbReference type="PROSITE" id="PS50292">
    <property type="entry name" value="PEROXIDASE_3"/>
    <property type="match status" value="1"/>
</dbReference>
<evidence type="ECO:0000256" key="30">
    <source>
        <dbReference type="ARBA" id="ARBA00049491"/>
    </source>
</evidence>
<keyword evidence="20 39" id="KW-0472">Membrane</keyword>
<dbReference type="FunFam" id="2.60.40.10:FF:000072">
    <property type="entry name" value="RIMS-binding protein 2 isoform X1"/>
    <property type="match status" value="1"/>
</dbReference>
<feature type="compositionally biased region" description="Polar residues" evidence="38">
    <location>
        <begin position="1152"/>
        <end position="1171"/>
    </location>
</feature>
<dbReference type="PROSITE" id="PS50853">
    <property type="entry name" value="FN3"/>
    <property type="match status" value="1"/>
</dbReference>
<keyword evidence="21" id="KW-1015">Disulfide bond</keyword>
<dbReference type="InterPro" id="IPR036116">
    <property type="entry name" value="FN3_sf"/>
</dbReference>
<dbReference type="GO" id="GO:0045202">
    <property type="term" value="C:synapse"/>
    <property type="evidence" value="ECO:0007669"/>
    <property type="project" value="UniProtKB-SubCell"/>
</dbReference>
<dbReference type="CDD" id="cd12014">
    <property type="entry name" value="SH3_RIM-BP_1"/>
    <property type="match status" value="1"/>
</dbReference>
<dbReference type="SMART" id="SM00326">
    <property type="entry name" value="SH3"/>
    <property type="match status" value="3"/>
</dbReference>
<feature type="coiled-coil region" evidence="37">
    <location>
        <begin position="21"/>
        <end position="175"/>
    </location>
</feature>
<dbReference type="PANTHER" id="PTHR14234">
    <property type="entry name" value="RIM BINDING PROTEIN-RELATED"/>
    <property type="match status" value="1"/>
</dbReference>
<evidence type="ECO:0000256" key="35">
    <source>
        <dbReference type="PROSITE-ProRule" id="PRU00192"/>
    </source>
</evidence>
<evidence type="ECO:0000259" key="40">
    <source>
        <dbReference type="PROSITE" id="PS50002"/>
    </source>
</evidence>
<dbReference type="EC" id="2.3.1.51" evidence="36"/>
<feature type="domain" description="Fibronectin type-III" evidence="41">
    <location>
        <begin position="806"/>
        <end position="897"/>
    </location>
</feature>
<feature type="compositionally biased region" description="Polar residues" evidence="38">
    <location>
        <begin position="1199"/>
        <end position="1218"/>
    </location>
</feature>